<dbReference type="Proteomes" id="UP000230066">
    <property type="component" value="Unassembled WGS sequence"/>
</dbReference>
<feature type="compositionally biased region" description="Basic and acidic residues" evidence="7">
    <location>
        <begin position="36"/>
        <end position="45"/>
    </location>
</feature>
<keyword evidence="5 8" id="KW-0472">Membrane</keyword>
<accession>A0A4E0RQN9</accession>
<dbReference type="GO" id="GO:0006644">
    <property type="term" value="P:phospholipid metabolic process"/>
    <property type="evidence" value="ECO:0007669"/>
    <property type="project" value="InterPro"/>
</dbReference>
<feature type="domain" description="Phosphatidic acid phosphatase type 2/haloperoxidase" evidence="9">
    <location>
        <begin position="460"/>
        <end position="666"/>
    </location>
</feature>
<proteinExistence type="inferred from homology"/>
<sequence length="710" mass="79797">MHTLPGRSVNTFQSEGVRRSSLTGMRYPRSSSLYLPHKEQNDESRSQLLPNEPYPGERRAQTLGRPQHHPHAAPSNNSRNMTNPLFDSATSLDQPWYRGYGQPVSLSPPRINLPDQALDSASGYGTVREMQTTIRVPSTRSPGRASAYSTSRRTDEHPVVPKRNWIGCTGLTCCEKEQSPYSTPDDLASSAGWTQPETSRPTQPWVVCLFTVSAIFDLFLMIVLAFVVFFLNCSSDGRVYMDRRIHAICTNLWTDWIPLHHRTFRCPALPPGLDETKFDTANPILRQYMSQIQPPMAPTTPGYGLHPGGYPGPIQSNQLLAQQTLRTLQGMHTLNGFEEPEAWDADLGLMPPPQVQQFRPELAYGLTTTRLYGPSDEHTKPGWGRTSRDSWLRLNPTAPYSDMDTSSIILGCTILPLVTIFVIEVAASCLACCGPFITNRQPKRAGQLRHVIGQLYRLAVTYTFGLLAVMLLALILQAAIGRLRPEFIKICRPSPNVCPRWAALLKAAGYGFDLNDPDAFSSDPQLMTFLQQESARRGFYLVPRTTTPSPNVRNAGYAEEGVFSDADCTEKNVLRMKYARTSFPSLSASVTMYATIFLAAYITHTLRYLRRTCFCIPLTLLLSSCLVNLLLGLGRVVYRKNWLEDVLAGWALGLIVAAYVLYRTLKNKQNNKEVVMVSNAELQKQLHRIQHLLQTNQEYRQNEMKLMKYL</sequence>
<dbReference type="InterPro" id="IPR043216">
    <property type="entry name" value="PAP-like"/>
</dbReference>
<feature type="transmembrane region" description="Helical" evidence="8">
    <location>
        <begin position="646"/>
        <end position="662"/>
    </location>
</feature>
<dbReference type="GO" id="GO:0007165">
    <property type="term" value="P:signal transduction"/>
    <property type="evidence" value="ECO:0007669"/>
    <property type="project" value="TreeGrafter"/>
</dbReference>
<dbReference type="InterPro" id="IPR036938">
    <property type="entry name" value="PAP2/HPO_sf"/>
</dbReference>
<keyword evidence="11" id="KW-1185">Reference proteome</keyword>
<dbReference type="EMBL" id="JXXN02000229">
    <property type="protein sequence ID" value="THD28134.1"/>
    <property type="molecule type" value="Genomic_DNA"/>
</dbReference>
<protein>
    <recommendedName>
        <fullName evidence="9">Phosphatidic acid phosphatase type 2/haloperoxidase domain-containing protein</fullName>
    </recommendedName>
</protein>
<organism evidence="10 11">
    <name type="scientific">Fasciola hepatica</name>
    <name type="common">Liver fluke</name>
    <dbReference type="NCBI Taxonomy" id="6192"/>
    <lineage>
        <taxon>Eukaryota</taxon>
        <taxon>Metazoa</taxon>
        <taxon>Spiralia</taxon>
        <taxon>Lophotrochozoa</taxon>
        <taxon>Platyhelminthes</taxon>
        <taxon>Trematoda</taxon>
        <taxon>Digenea</taxon>
        <taxon>Plagiorchiida</taxon>
        <taxon>Echinostomata</taxon>
        <taxon>Echinostomatoidea</taxon>
        <taxon>Fasciolidae</taxon>
        <taxon>Fasciola</taxon>
    </lineage>
</organism>
<keyword evidence="6" id="KW-0175">Coiled coil</keyword>
<dbReference type="GO" id="GO:0005886">
    <property type="term" value="C:plasma membrane"/>
    <property type="evidence" value="ECO:0007669"/>
    <property type="project" value="TreeGrafter"/>
</dbReference>
<dbReference type="AlphaFoldDB" id="A0A4E0RQN9"/>
<dbReference type="SUPFAM" id="SSF48317">
    <property type="entry name" value="Acid phosphatase/Vanadium-dependent haloperoxidase"/>
    <property type="match status" value="1"/>
</dbReference>
<keyword evidence="3 8" id="KW-0812">Transmembrane</keyword>
<evidence type="ECO:0000256" key="5">
    <source>
        <dbReference type="ARBA" id="ARBA00023136"/>
    </source>
</evidence>
<feature type="compositionally biased region" description="Polar residues" evidence="7">
    <location>
        <begin position="74"/>
        <end position="90"/>
    </location>
</feature>
<evidence type="ECO:0000256" key="1">
    <source>
        <dbReference type="ARBA" id="ARBA00004141"/>
    </source>
</evidence>
<comment type="subcellular location">
    <subcellularLocation>
        <location evidence="1">Membrane</location>
        <topology evidence="1">Multi-pass membrane protein</topology>
    </subcellularLocation>
</comment>
<feature type="coiled-coil region" evidence="6">
    <location>
        <begin position="665"/>
        <end position="702"/>
    </location>
</feature>
<evidence type="ECO:0000256" key="8">
    <source>
        <dbReference type="SAM" id="Phobius"/>
    </source>
</evidence>
<evidence type="ECO:0000256" key="7">
    <source>
        <dbReference type="SAM" id="MobiDB-lite"/>
    </source>
</evidence>
<keyword evidence="4 8" id="KW-1133">Transmembrane helix</keyword>
<feature type="transmembrane region" description="Helical" evidence="8">
    <location>
        <begin position="205"/>
        <end position="231"/>
    </location>
</feature>
<dbReference type="GO" id="GO:0008195">
    <property type="term" value="F:phosphatidate phosphatase activity"/>
    <property type="evidence" value="ECO:0007669"/>
    <property type="project" value="TreeGrafter"/>
</dbReference>
<dbReference type="Gene3D" id="1.20.144.10">
    <property type="entry name" value="Phosphatidic acid phosphatase type 2/haloperoxidase"/>
    <property type="match status" value="1"/>
</dbReference>
<feature type="transmembrane region" description="Helical" evidence="8">
    <location>
        <begin position="583"/>
        <end position="602"/>
    </location>
</feature>
<gene>
    <name evidence="10" type="ORF">D915_001068</name>
</gene>
<feature type="transmembrane region" description="Helical" evidence="8">
    <location>
        <begin position="614"/>
        <end position="634"/>
    </location>
</feature>
<dbReference type="GO" id="GO:0046839">
    <property type="term" value="P:phospholipid dephosphorylation"/>
    <property type="evidence" value="ECO:0007669"/>
    <property type="project" value="TreeGrafter"/>
</dbReference>
<evidence type="ECO:0000259" key="9">
    <source>
        <dbReference type="Pfam" id="PF01569"/>
    </source>
</evidence>
<feature type="transmembrane region" description="Helical" evidence="8">
    <location>
        <begin position="458"/>
        <end position="480"/>
    </location>
</feature>
<feature type="region of interest" description="Disordered" evidence="7">
    <location>
        <begin position="1"/>
        <end position="90"/>
    </location>
</feature>
<evidence type="ECO:0000313" key="10">
    <source>
        <dbReference type="EMBL" id="THD28134.1"/>
    </source>
</evidence>
<feature type="transmembrane region" description="Helical" evidence="8">
    <location>
        <begin position="414"/>
        <end position="437"/>
    </location>
</feature>
<dbReference type="PANTHER" id="PTHR10165">
    <property type="entry name" value="LIPID PHOSPHATE PHOSPHATASE"/>
    <property type="match status" value="1"/>
</dbReference>
<evidence type="ECO:0000256" key="2">
    <source>
        <dbReference type="ARBA" id="ARBA00008816"/>
    </source>
</evidence>
<reference evidence="10" key="1">
    <citation type="submission" date="2019-03" db="EMBL/GenBank/DDBJ databases">
        <title>Improved annotation for the trematode Fasciola hepatica.</title>
        <authorList>
            <person name="Choi Y.-J."/>
            <person name="Martin J."/>
            <person name="Mitreva M."/>
        </authorList>
    </citation>
    <scope>NUCLEOTIDE SEQUENCE [LARGE SCALE GENOMIC DNA]</scope>
</reference>
<dbReference type="InterPro" id="IPR000326">
    <property type="entry name" value="PAP2/HPO"/>
</dbReference>
<evidence type="ECO:0000313" key="11">
    <source>
        <dbReference type="Proteomes" id="UP000230066"/>
    </source>
</evidence>
<name>A0A4E0RQN9_FASHE</name>
<evidence type="ECO:0000256" key="3">
    <source>
        <dbReference type="ARBA" id="ARBA00022692"/>
    </source>
</evidence>
<evidence type="ECO:0000256" key="4">
    <source>
        <dbReference type="ARBA" id="ARBA00022989"/>
    </source>
</evidence>
<dbReference type="Pfam" id="PF01569">
    <property type="entry name" value="PAP2"/>
    <property type="match status" value="1"/>
</dbReference>
<dbReference type="PANTHER" id="PTHR10165:SF102">
    <property type="entry name" value="PHOSPHATIDIC ACID PHOSPHATASE TYPE 2_HALOPEROXIDASE DOMAIN-CONTAINING PROTEIN"/>
    <property type="match status" value="1"/>
</dbReference>
<comment type="caution">
    <text evidence="10">The sequence shown here is derived from an EMBL/GenBank/DDBJ whole genome shotgun (WGS) entry which is preliminary data.</text>
</comment>
<comment type="similarity">
    <text evidence="2">Belongs to the PA-phosphatase related phosphoesterase family.</text>
</comment>
<evidence type="ECO:0000256" key="6">
    <source>
        <dbReference type="SAM" id="Coils"/>
    </source>
</evidence>